<reference evidence="7 8" key="1">
    <citation type="submission" date="2016-10" db="EMBL/GenBank/DDBJ databases">
        <authorList>
            <person name="de Groot N.N."/>
        </authorList>
    </citation>
    <scope>NUCLEOTIDE SEQUENCE [LARGE SCALE GENOMIC DNA]</scope>
    <source>
        <strain evidence="8">KMM 9023,NRIC 0796,JCM 17311,KCTC 23692</strain>
    </source>
</reference>
<evidence type="ECO:0000256" key="6">
    <source>
        <dbReference type="SAM" id="Phobius"/>
    </source>
</evidence>
<feature type="transmembrane region" description="Helical" evidence="6">
    <location>
        <begin position="280"/>
        <end position="300"/>
    </location>
</feature>
<sequence length="383" mass="41514">MSRTDKYLLSQLLVLFGFFALVLVAIYWINRAVKLFDQLIGDGQSAAVFIEFSLLSVPAVIAQILPLAAFAATVYVINRLSSESELTILQATGSSPARLARPVVAFGLLVALMMSSLTHFLVPLSAARLAEREAEIAQNITAKLLTEGTFLHPARGITFYIREITPESILRDVFLSDRRDPDQNVIYSATEAYLVKADGGSKLVMVEGIAQRLDRDGLRLSTTNFEDLTYDISGLMGDAAPARLRFDYLTTPQLLQDPASAVTLARSTEGRFSETLHTRFHQPALCLVAALIGFATLMAGGFTRFGLGVWIVLSIFFLIVVMMVQSAVTDPVRENAALWPLTYLPALCGLGIALTLLGIAQSGGIHRRARAAALPAAPAETRA</sequence>
<protein>
    <submittedName>
        <fullName evidence="7">Lipopolysaccharide export system permease protein</fullName>
    </submittedName>
</protein>
<name>A0A1I6DZB9_9RHOB</name>
<evidence type="ECO:0000313" key="8">
    <source>
        <dbReference type="Proteomes" id="UP000199302"/>
    </source>
</evidence>
<dbReference type="PANTHER" id="PTHR33529:SF6">
    <property type="entry name" value="YJGP_YJGQ FAMILY PERMEASE"/>
    <property type="match status" value="1"/>
</dbReference>
<dbReference type="Pfam" id="PF03739">
    <property type="entry name" value="LptF_LptG"/>
    <property type="match status" value="1"/>
</dbReference>
<feature type="transmembrane region" description="Helical" evidence="6">
    <location>
        <begin position="307"/>
        <end position="328"/>
    </location>
</feature>
<keyword evidence="4 6" id="KW-1133">Transmembrane helix</keyword>
<feature type="transmembrane region" description="Helical" evidence="6">
    <location>
        <begin position="99"/>
        <end position="122"/>
    </location>
</feature>
<evidence type="ECO:0000256" key="1">
    <source>
        <dbReference type="ARBA" id="ARBA00004651"/>
    </source>
</evidence>
<feature type="transmembrane region" description="Helical" evidence="6">
    <location>
        <begin position="49"/>
        <end position="78"/>
    </location>
</feature>
<dbReference type="NCBIfam" id="TIGR04407">
    <property type="entry name" value="LptF_YjgP"/>
    <property type="match status" value="1"/>
</dbReference>
<keyword evidence="2" id="KW-1003">Cell membrane</keyword>
<dbReference type="OrthoDB" id="8477889at2"/>
<dbReference type="GO" id="GO:0015920">
    <property type="term" value="P:lipopolysaccharide transport"/>
    <property type="evidence" value="ECO:0007669"/>
    <property type="project" value="TreeGrafter"/>
</dbReference>
<evidence type="ECO:0000256" key="5">
    <source>
        <dbReference type="ARBA" id="ARBA00023136"/>
    </source>
</evidence>
<keyword evidence="5 6" id="KW-0472">Membrane</keyword>
<organism evidence="7 8">
    <name type="scientific">Poseidonocella sedimentorum</name>
    <dbReference type="NCBI Taxonomy" id="871652"/>
    <lineage>
        <taxon>Bacteria</taxon>
        <taxon>Pseudomonadati</taxon>
        <taxon>Pseudomonadota</taxon>
        <taxon>Alphaproteobacteria</taxon>
        <taxon>Rhodobacterales</taxon>
        <taxon>Roseobacteraceae</taxon>
        <taxon>Poseidonocella</taxon>
    </lineage>
</organism>
<feature type="transmembrane region" description="Helical" evidence="6">
    <location>
        <begin position="7"/>
        <end position="29"/>
    </location>
</feature>
<proteinExistence type="predicted"/>
<dbReference type="Proteomes" id="UP000199302">
    <property type="component" value="Unassembled WGS sequence"/>
</dbReference>
<dbReference type="EMBL" id="FOYI01000006">
    <property type="protein sequence ID" value="SFR10776.1"/>
    <property type="molecule type" value="Genomic_DNA"/>
</dbReference>
<keyword evidence="3 6" id="KW-0812">Transmembrane</keyword>
<evidence type="ECO:0000313" key="7">
    <source>
        <dbReference type="EMBL" id="SFR10776.1"/>
    </source>
</evidence>
<feature type="transmembrane region" description="Helical" evidence="6">
    <location>
        <begin position="340"/>
        <end position="360"/>
    </location>
</feature>
<gene>
    <name evidence="7" type="ORF">SAMN04515673_106116</name>
</gene>
<dbReference type="InterPro" id="IPR030922">
    <property type="entry name" value="LptF"/>
</dbReference>
<dbReference type="InterPro" id="IPR005495">
    <property type="entry name" value="LptG/LptF_permease"/>
</dbReference>
<keyword evidence="8" id="KW-1185">Reference proteome</keyword>
<dbReference type="STRING" id="871652.SAMN04515673_106116"/>
<evidence type="ECO:0000256" key="2">
    <source>
        <dbReference type="ARBA" id="ARBA00022475"/>
    </source>
</evidence>
<dbReference type="GO" id="GO:0043190">
    <property type="term" value="C:ATP-binding cassette (ABC) transporter complex"/>
    <property type="evidence" value="ECO:0007669"/>
    <property type="project" value="InterPro"/>
</dbReference>
<comment type="subcellular location">
    <subcellularLocation>
        <location evidence="1">Cell membrane</location>
        <topology evidence="1">Multi-pass membrane protein</topology>
    </subcellularLocation>
</comment>
<evidence type="ECO:0000256" key="4">
    <source>
        <dbReference type="ARBA" id="ARBA00022989"/>
    </source>
</evidence>
<dbReference type="GO" id="GO:0055085">
    <property type="term" value="P:transmembrane transport"/>
    <property type="evidence" value="ECO:0007669"/>
    <property type="project" value="InterPro"/>
</dbReference>
<dbReference type="RefSeq" id="WP_092080350.1">
    <property type="nucleotide sequence ID" value="NZ_FOYI01000006.1"/>
</dbReference>
<accession>A0A1I6DZB9</accession>
<dbReference type="PANTHER" id="PTHR33529">
    <property type="entry name" value="SLR0882 PROTEIN-RELATED"/>
    <property type="match status" value="1"/>
</dbReference>
<dbReference type="AlphaFoldDB" id="A0A1I6DZB9"/>
<evidence type="ECO:0000256" key="3">
    <source>
        <dbReference type="ARBA" id="ARBA00022692"/>
    </source>
</evidence>